<evidence type="ECO:0000256" key="3">
    <source>
        <dbReference type="ARBA" id="ARBA00022982"/>
    </source>
</evidence>
<evidence type="ECO:0000256" key="4">
    <source>
        <dbReference type="ARBA" id="ARBA00023002"/>
    </source>
</evidence>
<reference evidence="10" key="2">
    <citation type="submission" date="2020-09" db="EMBL/GenBank/DDBJ databases">
        <authorList>
            <person name="Sun Q."/>
            <person name="Zhou Y."/>
        </authorList>
    </citation>
    <scope>NUCLEOTIDE SEQUENCE</scope>
    <source>
        <strain evidence="10">CGMCC 1.15254</strain>
    </source>
</reference>
<dbReference type="GO" id="GO:0045333">
    <property type="term" value="P:cellular respiration"/>
    <property type="evidence" value="ECO:0007669"/>
    <property type="project" value="UniProtKB-ARBA"/>
</dbReference>
<evidence type="ECO:0000313" key="10">
    <source>
        <dbReference type="EMBL" id="GGF70212.1"/>
    </source>
</evidence>
<comment type="caution">
    <text evidence="10">The sequence shown here is derived from an EMBL/GenBank/DDBJ whole genome shotgun (WGS) entry which is preliminary data.</text>
</comment>
<keyword evidence="11" id="KW-1185">Reference proteome</keyword>
<accession>A0A917C4Y4</accession>
<sequence>MNIQRDVTLSDKYALERGQAYMTGTQALVRLPMLQRQRDLLRGLNTACFISGYRGSPLGNLDRELWRAKKFIAEQHIQFEPGVNEELGATAVWGSQQVGLFKGAKYDGVFGMWYGKTPGIDRSGDVFKHANYAGTSRYGGVLALAGDDHNCKSSTIPCQSEYAFMDAQIPVLNPSNVQEFLDYGVLGWEMSRFSGCWVAMKTISETVDASASVYVDPERIQTVYPDFIFPEGGVHIRWPDKPLDQEYRLQKYKLYAAIAFARANKIDQIKIDSTNARLGIVTSGKSYQDVLQALDDLGIDKERASQLGVRLYKVGMPWPLEPEGIKEFTKGLDEILVVEEKRAVIENQLKEQLYNWSENVRPRVIGKFNEEGEWILPSANELSPARIARVIASRIQKYHDDETMQERLAWLNAKEQELAKPRNTTHRMPTFCSGCPHNTSTKVPEGSRALAGIGCHYMATWVRPDTTQTFTQMGGEGVPWVGQSHFTDEKHVFANLGDGTYYHSGILAIRQSLAANVNITYKILFNAAVAMTGGQPVDGPLTIQGLTKQLHGEGVGRIAIVADDPNKYPTKTDFAPNVTFNHRDELDQIQRDLRNWKGVSVLIYDQHCATELRRMRKRGKAPKPNRRVFINDAVCEGCGDCGVVSNCVSITPKETLLGRKRKIDQSTCNMDYSCVKGFCPSFVSVHGGKLRKKEGSSQADHFATTHLPAPILPATKDTYSIVVTGIGGTGVVTIGALLGMAAHMEQKGVSVLDMTGLAQKNGSVISHIRLADSPEDIYSVKIPAGEADLLLGCDLVTSASFDSLAKLKAGKSKAIINDHKVMTPDFTCNRDAPFPTNDMKQSIAESVAKDDSWFFDASHLASQLLGDSIGSNLFVVGYAFQLGLIPISEGALLKAIELNGVAVDFNQRAFILGRWAAHDMDKLSELIKEEKPEFIPQDLDKLIEHRIKFLSDYQDASYADQYRHMVDRVYRAEKELGTGSQELTKSVAHVLAKLMAYKDEYEVARLYSQPDFKKKLDEQFEGNYKLSFHLAPPLLSEKDPKTGHLIKKEYGPWVLKAFNMLAKFKGLRGSKFDLFGKTEERKQERALISEYKGVIEEICQNLNADNLKLAIRIADLPRDIRGYGHVKEKAIREVKAKEATLLEEFRNHKPHQVAAQ</sequence>
<dbReference type="PANTHER" id="PTHR48084:SF3">
    <property type="entry name" value="SUBUNIT OF PYRUVATE:FLAVODOXIN OXIDOREDUCTASE"/>
    <property type="match status" value="1"/>
</dbReference>
<feature type="domain" description="Pyruvate/ketoisovalerate oxidoreductase catalytic" evidence="7">
    <location>
        <begin position="727"/>
        <end position="913"/>
    </location>
</feature>
<dbReference type="AlphaFoldDB" id="A0A917C4Y4"/>
<dbReference type="Proteomes" id="UP000632498">
    <property type="component" value="Unassembled WGS sequence"/>
</dbReference>
<dbReference type="SUPFAM" id="SSF52922">
    <property type="entry name" value="TK C-terminal domain-like"/>
    <property type="match status" value="1"/>
</dbReference>
<feature type="domain" description="Thiamine pyrophosphate enzyme TPP-binding" evidence="8">
    <location>
        <begin position="452"/>
        <end position="536"/>
    </location>
</feature>
<evidence type="ECO:0000259" key="9">
    <source>
        <dbReference type="Pfam" id="PF20169"/>
    </source>
</evidence>
<keyword evidence="6" id="KW-0411">Iron-sulfur</keyword>
<evidence type="ECO:0000259" key="7">
    <source>
        <dbReference type="Pfam" id="PF01558"/>
    </source>
</evidence>
<dbReference type="GO" id="GO:0030976">
    <property type="term" value="F:thiamine pyrophosphate binding"/>
    <property type="evidence" value="ECO:0007669"/>
    <property type="project" value="InterPro"/>
</dbReference>
<evidence type="ECO:0000256" key="2">
    <source>
        <dbReference type="ARBA" id="ARBA00022485"/>
    </source>
</evidence>
<reference evidence="10" key="1">
    <citation type="journal article" date="2014" name="Int. J. Syst. Evol. Microbiol.">
        <title>Complete genome sequence of Corynebacterium casei LMG S-19264T (=DSM 44701T), isolated from a smear-ripened cheese.</title>
        <authorList>
            <consortium name="US DOE Joint Genome Institute (JGI-PGF)"/>
            <person name="Walter F."/>
            <person name="Albersmeier A."/>
            <person name="Kalinowski J."/>
            <person name="Ruckert C."/>
        </authorList>
    </citation>
    <scope>NUCLEOTIDE SEQUENCE</scope>
    <source>
        <strain evidence="10">CGMCC 1.15254</strain>
    </source>
</reference>
<gene>
    <name evidence="10" type="ORF">GCM10011332_25260</name>
</gene>
<evidence type="ECO:0000256" key="6">
    <source>
        <dbReference type="ARBA" id="ARBA00023014"/>
    </source>
</evidence>
<dbReference type="RefSeq" id="WP_188665842.1">
    <property type="nucleotide sequence ID" value="NZ_BMHV01000019.1"/>
</dbReference>
<keyword evidence="2" id="KW-0004">4Fe-4S</keyword>
<dbReference type="Pfam" id="PF20169">
    <property type="entry name" value="DUF6537"/>
    <property type="match status" value="1"/>
</dbReference>
<keyword evidence="3" id="KW-0249">Electron transport</keyword>
<dbReference type="InterPro" id="IPR046667">
    <property type="entry name" value="DUF6537"/>
</dbReference>
<feature type="domain" description="DUF6537" evidence="9">
    <location>
        <begin position="939"/>
        <end position="1136"/>
    </location>
</feature>
<proteinExistence type="predicted"/>
<dbReference type="Gene3D" id="3.40.50.970">
    <property type="match status" value="1"/>
</dbReference>
<dbReference type="Pfam" id="PF02775">
    <property type="entry name" value="TPP_enzyme_C"/>
    <property type="match status" value="1"/>
</dbReference>
<evidence type="ECO:0000313" key="11">
    <source>
        <dbReference type="Proteomes" id="UP000632498"/>
    </source>
</evidence>
<dbReference type="NCBIfam" id="NF009589">
    <property type="entry name" value="PRK13030.1"/>
    <property type="match status" value="1"/>
</dbReference>
<dbReference type="InterPro" id="IPR011766">
    <property type="entry name" value="TPP_enzyme_TPP-bd"/>
</dbReference>
<dbReference type="Pfam" id="PF01558">
    <property type="entry name" value="POR"/>
    <property type="match status" value="1"/>
</dbReference>
<dbReference type="InterPro" id="IPR029061">
    <property type="entry name" value="THDP-binding"/>
</dbReference>
<dbReference type="SUPFAM" id="SSF52518">
    <property type="entry name" value="Thiamin diphosphate-binding fold (THDP-binding)"/>
    <property type="match status" value="2"/>
</dbReference>
<keyword evidence="5" id="KW-0408">Iron</keyword>
<organism evidence="10 11">
    <name type="scientific">Terasakiella brassicae</name>
    <dbReference type="NCBI Taxonomy" id="1634917"/>
    <lineage>
        <taxon>Bacteria</taxon>
        <taxon>Pseudomonadati</taxon>
        <taxon>Pseudomonadota</taxon>
        <taxon>Alphaproteobacteria</taxon>
        <taxon>Rhodospirillales</taxon>
        <taxon>Terasakiellaceae</taxon>
        <taxon>Terasakiella</taxon>
    </lineage>
</organism>
<dbReference type="InterPro" id="IPR002880">
    <property type="entry name" value="Pyrv_Fd/Flavodoxin_OxRdtase_N"/>
</dbReference>
<dbReference type="InterPro" id="IPR051457">
    <property type="entry name" value="2-oxoacid:Fd_oxidoreductase"/>
</dbReference>
<dbReference type="InterPro" id="IPR019752">
    <property type="entry name" value="Pyrv/ketoisovalerate_OxRed_cat"/>
</dbReference>
<keyword evidence="2" id="KW-0479">Metal-binding</keyword>
<evidence type="ECO:0000256" key="5">
    <source>
        <dbReference type="ARBA" id="ARBA00023004"/>
    </source>
</evidence>
<dbReference type="Gene3D" id="3.40.920.10">
    <property type="entry name" value="Pyruvate-ferredoxin oxidoreductase, PFOR, domain III"/>
    <property type="match status" value="1"/>
</dbReference>
<dbReference type="InterPro" id="IPR009014">
    <property type="entry name" value="Transketo_C/PFOR_II"/>
</dbReference>
<protein>
    <submittedName>
        <fullName evidence="10">Indolepyruvate ferredoxin oxidoreductase</fullName>
    </submittedName>
</protein>
<evidence type="ECO:0000256" key="1">
    <source>
        <dbReference type="ARBA" id="ARBA00022448"/>
    </source>
</evidence>
<dbReference type="SUPFAM" id="SSF53323">
    <property type="entry name" value="Pyruvate-ferredoxin oxidoreductase, PFOR, domain III"/>
    <property type="match status" value="1"/>
</dbReference>
<dbReference type="NCBIfam" id="NF009588">
    <property type="entry name" value="PRK13029.1"/>
    <property type="match status" value="1"/>
</dbReference>
<dbReference type="GO" id="GO:0051539">
    <property type="term" value="F:4 iron, 4 sulfur cluster binding"/>
    <property type="evidence" value="ECO:0007669"/>
    <property type="project" value="UniProtKB-KW"/>
</dbReference>
<dbReference type="PANTHER" id="PTHR48084">
    <property type="entry name" value="2-OXOGLUTARATE OXIDOREDUCTASE SUBUNIT KORB-RELATED"/>
    <property type="match status" value="1"/>
</dbReference>
<dbReference type="InterPro" id="IPR002869">
    <property type="entry name" value="Pyrv_flavodox_OxRed_cen"/>
</dbReference>
<dbReference type="GO" id="GO:0044281">
    <property type="term" value="P:small molecule metabolic process"/>
    <property type="evidence" value="ECO:0007669"/>
    <property type="project" value="UniProtKB-ARBA"/>
</dbReference>
<dbReference type="EMBL" id="BMHV01000019">
    <property type="protein sequence ID" value="GGF70212.1"/>
    <property type="molecule type" value="Genomic_DNA"/>
</dbReference>
<keyword evidence="1" id="KW-0813">Transport</keyword>
<name>A0A917C4Y4_9PROT</name>
<dbReference type="CDD" id="cd07034">
    <property type="entry name" value="TPP_PYR_PFOR_IOR-alpha_like"/>
    <property type="match status" value="1"/>
</dbReference>
<dbReference type="GO" id="GO:0016625">
    <property type="term" value="F:oxidoreductase activity, acting on the aldehyde or oxo group of donors, iron-sulfur protein as acceptor"/>
    <property type="evidence" value="ECO:0007669"/>
    <property type="project" value="UniProtKB-ARBA"/>
</dbReference>
<keyword evidence="4" id="KW-0560">Oxidoreductase</keyword>
<evidence type="ECO:0000259" key="8">
    <source>
        <dbReference type="Pfam" id="PF02775"/>
    </source>
</evidence>